<dbReference type="SMART" id="SM00471">
    <property type="entry name" value="HDc"/>
    <property type="match status" value="1"/>
</dbReference>
<dbReference type="SUPFAM" id="SSF55021">
    <property type="entry name" value="ACT-like"/>
    <property type="match status" value="2"/>
</dbReference>
<dbReference type="InterPro" id="IPR010043">
    <property type="entry name" value="UTase/UR"/>
</dbReference>
<dbReference type="GO" id="GO:0008081">
    <property type="term" value="F:phosphoric diester hydrolase activity"/>
    <property type="evidence" value="ECO:0007669"/>
    <property type="project" value="UniProtKB-UniRule"/>
</dbReference>
<dbReference type="Gene3D" id="3.30.70.260">
    <property type="match status" value="1"/>
</dbReference>
<keyword evidence="5 7" id="KW-0460">Magnesium</keyword>
<dbReference type="SUPFAM" id="SSF81593">
    <property type="entry name" value="Nucleotidyltransferase substrate binding subunit/domain"/>
    <property type="match status" value="1"/>
</dbReference>
<dbReference type="OrthoDB" id="9758038at2"/>
<comment type="similarity">
    <text evidence="7">Belongs to the GlnD family.</text>
</comment>
<proteinExistence type="inferred from homology"/>
<dbReference type="InterPro" id="IPR043519">
    <property type="entry name" value="NT_sf"/>
</dbReference>
<dbReference type="CDD" id="cd00077">
    <property type="entry name" value="HDc"/>
    <property type="match status" value="1"/>
</dbReference>
<dbReference type="PANTHER" id="PTHR47320">
    <property type="entry name" value="BIFUNCTIONAL URIDYLYLTRANSFERASE/URIDYLYL-REMOVING ENZYME"/>
    <property type="match status" value="1"/>
</dbReference>
<comment type="activity regulation">
    <text evidence="7">Uridylyltransferase (UTase) activity is inhibited by glutamine, while glutamine activates uridylyl-removing (UR) activity.</text>
</comment>
<dbReference type="Pfam" id="PF01966">
    <property type="entry name" value="HD"/>
    <property type="match status" value="1"/>
</dbReference>
<feature type="domain" description="ACT" evidence="8">
    <location>
        <begin position="848"/>
        <end position="928"/>
    </location>
</feature>
<evidence type="ECO:0000313" key="10">
    <source>
        <dbReference type="EMBL" id="SFV38042.1"/>
    </source>
</evidence>
<dbReference type="SUPFAM" id="SSF81891">
    <property type="entry name" value="Poly A polymerase C-terminal region-like"/>
    <property type="match status" value="1"/>
</dbReference>
<evidence type="ECO:0000256" key="3">
    <source>
        <dbReference type="ARBA" id="ARBA00022737"/>
    </source>
</evidence>
<dbReference type="EMBL" id="FPCH01000003">
    <property type="protein sequence ID" value="SFV38042.1"/>
    <property type="molecule type" value="Genomic_DNA"/>
</dbReference>
<name>A0A1I7NTU2_9HYPH</name>
<evidence type="ECO:0000256" key="6">
    <source>
        <dbReference type="ARBA" id="ARBA00023268"/>
    </source>
</evidence>
<dbReference type="CDD" id="cd04899">
    <property type="entry name" value="ACT_ACR-UUR-like_2"/>
    <property type="match status" value="1"/>
</dbReference>
<organism evidence="10 11">
    <name type="scientific">Hyphomicrobium facile</name>
    <dbReference type="NCBI Taxonomy" id="51670"/>
    <lineage>
        <taxon>Bacteria</taxon>
        <taxon>Pseudomonadati</taxon>
        <taxon>Pseudomonadota</taxon>
        <taxon>Alphaproteobacteria</taxon>
        <taxon>Hyphomicrobiales</taxon>
        <taxon>Hyphomicrobiaceae</taxon>
        <taxon>Hyphomicrobium</taxon>
    </lineage>
</organism>
<dbReference type="Proteomes" id="UP000199423">
    <property type="component" value="Unassembled WGS sequence"/>
</dbReference>
<dbReference type="HAMAP" id="MF_00277">
    <property type="entry name" value="PII_uridylyl_transf"/>
    <property type="match status" value="1"/>
</dbReference>
<sequence length="933" mass="104600">MTDETFNVLVPPPYFDTVAARRELTAHFNASPSPSEARPKVLDSLKTILKNARESARTALEADGNGRRCASGLSLFQDEMIRLIYDYTVTHVYRATNPSDAERMAIVATGGYGRGLLAPGSDIDLLFLLPYKQTPWGESVAEYMLYLLWDLGFKVGHATRTVEQCLKLGLADITIRTALLDSRLILGDKQLFAEFEDRFRSEVVTGTARQFIDAKMAERDERTRRAGESRYKVEPNIKDGKGGLRDLHTLHWLSKYIFNQDVGAAAVEAGVFTPEEVQTFRRCEDFLWRVRCFLHFLTGRAEEVLSFEVQPAMAQSLGYTSREGLRAVERFMKHYFLIAKDVGDLTTILCGALEMQQLKTSPGYKRLLNPLSWKMRREVRQKTDFRIDNDRLNVADADVFVRDPVNLIRFFAQAANTGAYLHPDAIRLLRSSLRLIDDKLRHDPEANSIFLSLLTAHGNPEASLRHMNEAGVLGRFLPEFGRIVAMMQFNMYHHYTVDEHLLRTLGNIVAIERGDLAAELPLSTAVFSSLQNRRALLVAAFIHDIGKGRKENHSTVGARIARKICPRLGMTAAETELVAWLIQEHLTMSNFAHSRDISDPDTIRAFANIVQSPERLKMLLLLTSADIMAVGPGVWNGWKGQLLRTLYHETEPLVAGGHTQAPRGERIEQAQTALRNALFNWPASDVDDFIARHYPNYWLRTDLATQIEHANVVRDAMRSQTKFATAVKTDSFTAITELTVFAPNHARLLSLFAGACAAAGANIAGAHITTTRDGFALDTFLLNREFRDDEDELRRARRIIETIERLLTGKEQLAGLLQKRRLGTRGVEAFTVEPEVVINNALSDRLTVLEVSGRDRPGLLYELTSALSDLSLDIASAHVTTFGEKAVDVFYVTDLVGKQIVNEARQNALRTRLQSVLDPDTDPVKTASEPARA</sequence>
<dbReference type="Pfam" id="PF08335">
    <property type="entry name" value="GlnD_UR_UTase"/>
    <property type="match status" value="1"/>
</dbReference>
<dbReference type="STRING" id="51670.SAMN04488557_3469"/>
<dbReference type="InterPro" id="IPR003607">
    <property type="entry name" value="HD/PDEase_dom"/>
</dbReference>
<dbReference type="InterPro" id="IPR002934">
    <property type="entry name" value="Polymerase_NTP_transf_dom"/>
</dbReference>
<feature type="domain" description="HD" evidence="9">
    <location>
        <begin position="497"/>
        <end position="619"/>
    </location>
</feature>
<evidence type="ECO:0000256" key="1">
    <source>
        <dbReference type="ARBA" id="ARBA00022679"/>
    </source>
</evidence>
<dbReference type="GO" id="GO:0008773">
    <property type="term" value="F:[protein-PII] uridylyltransferase activity"/>
    <property type="evidence" value="ECO:0007669"/>
    <property type="project" value="UniProtKB-UniRule"/>
</dbReference>
<reference evidence="11" key="1">
    <citation type="submission" date="2016-10" db="EMBL/GenBank/DDBJ databases">
        <authorList>
            <person name="Varghese N."/>
            <person name="Submissions S."/>
        </authorList>
    </citation>
    <scope>NUCLEOTIDE SEQUENCE [LARGE SCALE GENOMIC DNA]</scope>
    <source>
        <strain evidence="11">DSM 1565</strain>
    </source>
</reference>
<comment type="cofactor">
    <cofactor evidence="7">
        <name>Mg(2+)</name>
        <dbReference type="ChEBI" id="CHEBI:18420"/>
    </cofactor>
</comment>
<dbReference type="InterPro" id="IPR045865">
    <property type="entry name" value="ACT-like_dom_sf"/>
</dbReference>
<dbReference type="PROSITE" id="PS51831">
    <property type="entry name" value="HD"/>
    <property type="match status" value="1"/>
</dbReference>
<keyword evidence="4 7" id="KW-0378">Hydrolase</keyword>
<comment type="domain">
    <text evidence="7">Has four distinct domains: an N-terminal nucleotidyltransferase (NT) domain responsible for UTase activity, a central HD domain that encodes UR activity, and two C-terminal ACT domains that seem to have a role in glutamine sensing.</text>
</comment>
<protein>
    <recommendedName>
        <fullName evidence="7">Bifunctional uridylyltransferase/uridylyl-removing enzyme</fullName>
        <shortName evidence="7">UTase/UR</shortName>
    </recommendedName>
    <alternativeName>
        <fullName evidence="7">Bifunctional [protein-PII] modification enzyme</fullName>
    </alternativeName>
    <alternativeName>
        <fullName evidence="7">Bifunctional nitrogen sensor protein</fullName>
    </alternativeName>
    <domain>
        <recommendedName>
            <fullName evidence="7">[Protein-PII] uridylyltransferase</fullName>
            <shortName evidence="7">PII uridylyltransferase</shortName>
            <shortName evidence="7">UTase</shortName>
            <ecNumber evidence="7">2.7.7.59</ecNumber>
        </recommendedName>
    </domain>
    <domain>
        <recommendedName>
            <fullName evidence="7">[Protein-PII]-UMP uridylyl-removing enzyme</fullName>
            <shortName evidence="7">UR</shortName>
            <ecNumber evidence="7">3.1.4.-</ecNumber>
        </recommendedName>
    </domain>
</protein>
<dbReference type="Pfam" id="PF24931">
    <property type="entry name" value="ACT_ACR9_3rd"/>
    <property type="match status" value="1"/>
</dbReference>
<evidence type="ECO:0000256" key="5">
    <source>
        <dbReference type="ARBA" id="ARBA00022842"/>
    </source>
</evidence>
<dbReference type="CDD" id="cd05401">
    <property type="entry name" value="NT_GlnE_GlnD_like"/>
    <property type="match status" value="1"/>
</dbReference>
<evidence type="ECO:0000259" key="9">
    <source>
        <dbReference type="PROSITE" id="PS51831"/>
    </source>
</evidence>
<gene>
    <name evidence="7" type="primary">glnD</name>
    <name evidence="10" type="ORF">SAMN04488557_3469</name>
</gene>
<accession>A0A1I7NTU2</accession>
<dbReference type="EC" id="3.1.4.-" evidence="7"/>
<keyword evidence="6 7" id="KW-0511">Multifunctional enzyme</keyword>
<dbReference type="Pfam" id="PF01909">
    <property type="entry name" value="NTP_transf_2"/>
    <property type="match status" value="1"/>
</dbReference>
<evidence type="ECO:0000256" key="7">
    <source>
        <dbReference type="HAMAP-Rule" id="MF_00277"/>
    </source>
</evidence>
<evidence type="ECO:0000256" key="2">
    <source>
        <dbReference type="ARBA" id="ARBA00022695"/>
    </source>
</evidence>
<dbReference type="EC" id="2.7.7.59" evidence="7"/>
<dbReference type="SUPFAM" id="SSF81301">
    <property type="entry name" value="Nucleotidyltransferase"/>
    <property type="match status" value="1"/>
</dbReference>
<evidence type="ECO:0000313" key="11">
    <source>
        <dbReference type="Proteomes" id="UP000199423"/>
    </source>
</evidence>
<dbReference type="PROSITE" id="PS51671">
    <property type="entry name" value="ACT"/>
    <property type="match status" value="2"/>
</dbReference>
<dbReference type="PANTHER" id="PTHR47320:SF1">
    <property type="entry name" value="BIFUNCTIONAL URIDYLYLTRANSFERASE_URIDYLYL-REMOVING ENZYME"/>
    <property type="match status" value="1"/>
</dbReference>
<dbReference type="GO" id="GO:0006808">
    <property type="term" value="P:regulation of nitrogen utilization"/>
    <property type="evidence" value="ECO:0007669"/>
    <property type="project" value="UniProtKB-UniRule"/>
</dbReference>
<comment type="catalytic activity">
    <reaction evidence="7">
        <text>[protein-PII]-L-tyrosine + UTP = [protein-PII]-uridylyl-L-tyrosine + diphosphate</text>
        <dbReference type="Rhea" id="RHEA:13673"/>
        <dbReference type="Rhea" id="RHEA-COMP:12147"/>
        <dbReference type="Rhea" id="RHEA-COMP:12148"/>
        <dbReference type="ChEBI" id="CHEBI:33019"/>
        <dbReference type="ChEBI" id="CHEBI:46398"/>
        <dbReference type="ChEBI" id="CHEBI:46858"/>
        <dbReference type="ChEBI" id="CHEBI:90602"/>
        <dbReference type="EC" id="2.7.7.59"/>
    </reaction>
</comment>
<comment type="function">
    <text evidence="7">Modifies, by uridylylation and deuridylylation, the PII regulatory proteins (GlnB and homologs), in response to the nitrogen status of the cell that GlnD senses through the glutamine level. Under low glutamine levels, catalyzes the conversion of the PII proteins and UTP to PII-UMP and PPi, while under higher glutamine levels, GlnD hydrolyzes PII-UMP to PII and UMP (deuridylylation). Thus, controls uridylylation state and activity of the PII proteins, and plays an important role in the regulation of nitrogen metabolism.</text>
</comment>
<comment type="caution">
    <text evidence="7">Lacks conserved residue(s) required for the propagation of feature annotation.</text>
</comment>
<dbReference type="NCBIfam" id="TIGR01693">
    <property type="entry name" value="UTase_glnD"/>
    <property type="match status" value="1"/>
</dbReference>
<evidence type="ECO:0000256" key="4">
    <source>
        <dbReference type="ARBA" id="ARBA00022801"/>
    </source>
</evidence>
<dbReference type="Gene3D" id="3.30.460.10">
    <property type="entry name" value="Beta Polymerase, domain 2"/>
    <property type="match status" value="1"/>
</dbReference>
<dbReference type="AlphaFoldDB" id="A0A1I7NTU2"/>
<evidence type="ECO:0000259" key="8">
    <source>
        <dbReference type="PROSITE" id="PS51671"/>
    </source>
</evidence>
<dbReference type="NCBIfam" id="NF003467">
    <property type="entry name" value="PRK05092.1"/>
    <property type="match status" value="1"/>
</dbReference>
<dbReference type="InterPro" id="IPR006674">
    <property type="entry name" value="HD_domain"/>
</dbReference>
<dbReference type="InterPro" id="IPR002912">
    <property type="entry name" value="ACT_dom"/>
</dbReference>
<dbReference type="InterPro" id="IPR013546">
    <property type="entry name" value="PII_UdlTrfase/GS_AdlTrfase"/>
</dbReference>
<feature type="domain" description="ACT" evidence="8">
    <location>
        <begin position="737"/>
        <end position="815"/>
    </location>
</feature>
<keyword evidence="3" id="KW-0677">Repeat</keyword>
<feature type="region of interest" description="Uridylyltransferase" evidence="7">
    <location>
        <begin position="1"/>
        <end position="370"/>
    </location>
</feature>
<keyword evidence="1 7" id="KW-0808">Transferase</keyword>
<dbReference type="Gene3D" id="1.10.3090.10">
    <property type="entry name" value="cca-adding enzyme, domain 2"/>
    <property type="match status" value="1"/>
</dbReference>
<comment type="catalytic activity">
    <reaction evidence="7">
        <text>[protein-PII]-uridylyl-L-tyrosine + H2O = [protein-PII]-L-tyrosine + UMP + H(+)</text>
        <dbReference type="Rhea" id="RHEA:48600"/>
        <dbReference type="Rhea" id="RHEA-COMP:12147"/>
        <dbReference type="Rhea" id="RHEA-COMP:12148"/>
        <dbReference type="ChEBI" id="CHEBI:15377"/>
        <dbReference type="ChEBI" id="CHEBI:15378"/>
        <dbReference type="ChEBI" id="CHEBI:46858"/>
        <dbReference type="ChEBI" id="CHEBI:57865"/>
        <dbReference type="ChEBI" id="CHEBI:90602"/>
    </reaction>
</comment>
<keyword evidence="2 7" id="KW-0548">Nucleotidyltransferase</keyword>
<dbReference type="RefSeq" id="WP_092868930.1">
    <property type="nucleotide sequence ID" value="NZ_FPCH01000003.1"/>
</dbReference>
<dbReference type="PIRSF" id="PIRSF006288">
    <property type="entry name" value="PII_uridyltransf"/>
    <property type="match status" value="1"/>
</dbReference>
<keyword evidence="11" id="KW-1185">Reference proteome</keyword>